<keyword evidence="4" id="KW-1185">Reference proteome</keyword>
<protein>
    <submittedName>
        <fullName evidence="3">CRISPR-associated RAMP protein</fullName>
    </submittedName>
</protein>
<evidence type="ECO:0000259" key="2">
    <source>
        <dbReference type="Pfam" id="PF03787"/>
    </source>
</evidence>
<dbReference type="Pfam" id="PF03787">
    <property type="entry name" value="RAMPs"/>
    <property type="match status" value="2"/>
</dbReference>
<dbReference type="InterPro" id="IPR005537">
    <property type="entry name" value="RAMP_III_fam"/>
</dbReference>
<name>A0A128ED08_9BACT</name>
<keyword evidence="1" id="KW-0051">Antiviral defense</keyword>
<dbReference type="InterPro" id="IPR052216">
    <property type="entry name" value="CRISPR_Csm3_endoribonuclease"/>
</dbReference>
<feature type="domain" description="CRISPR type III-associated protein" evidence="2">
    <location>
        <begin position="222"/>
        <end position="393"/>
    </location>
</feature>
<gene>
    <name evidence="3" type="ORF">ERS672216_00337</name>
</gene>
<reference evidence="3 4" key="1">
    <citation type="submission" date="2016-02" db="EMBL/GenBank/DDBJ databases">
        <authorList>
            <consortium name="Pathogen Informatics"/>
        </authorList>
    </citation>
    <scope>NUCLEOTIDE SEQUENCE [LARGE SCALE GENOMIC DNA]</scope>
    <source>
        <strain evidence="3 4">RC20</strain>
    </source>
</reference>
<accession>A0A128ED08</accession>
<dbReference type="Proteomes" id="UP000069632">
    <property type="component" value="Unassembled WGS sequence"/>
</dbReference>
<dbReference type="GO" id="GO:0051607">
    <property type="term" value="P:defense response to virus"/>
    <property type="evidence" value="ECO:0007669"/>
    <property type="project" value="UniProtKB-KW"/>
</dbReference>
<dbReference type="CDD" id="cd09726">
    <property type="entry name" value="RAMP_I_III"/>
    <property type="match status" value="1"/>
</dbReference>
<sequence>MQKQLEITLKSNALISNGDGYGLVDVDSISDEFGRFYIPAKRLKGVLKESATEVLEMQGKLDDEIKNQINKLFGTSKEKGKISIENAIIDESEFLKRLSIFGKERVKSLKSMVINQTSIDENGVAKSGSLRRMRVIKSGNKFSTKIELEEDLKDKFKELLNHAIKNLKRLGSSRNRGLGAVECELVPIKDSKKSLNFNLKNSCIVINLTQPTAITLKKGDDFNIQTYDYLPSTTLKGAILAKLRSIKKDDLADEFEKAIVKNGYLFKDNKIYRPTPNILEKYKYENSNEALDKFSTTNGKEPEAKCSKLGGFFYADGKTIELIKPKKESFFHIQRSRISQSSDKENGAIFTYESLCRDQSFCAEILCESTLLEKVKTALGSEFALQIGRSKNAQYSKTQAFINVVNKAKEQNLKSKAYLVCESPLILLDEFGVQSPTLANLKLYIDSLLECDCEIVKSSARFSRQQSYKLSYKCKVKETLGFESASTFLIDFKKECDISKLEKGLGELVEFGYGQVRVYDEFKDFEFINLNDKEKSSIIEEVFDNQKELLFKLLEEYFYEKMCLNGFKEIAVKDENITSSEYSRLEKIVSSSSKQKDLKDKLEAKKENNTNELTTFNQKIKNKFIQINDWFDKIPEFDSVKDKISENLYNEFVDSRGYELQKRFLISLIRYHRNVKKDVK</sequence>
<dbReference type="PANTHER" id="PTHR35579">
    <property type="entry name" value="CRISPR SYSTEM CMS ENDORIBONUCLEASE CSM3"/>
    <property type="match status" value="1"/>
</dbReference>
<organism evidence="3 4">
    <name type="scientific">Campylobacter geochelonis</name>
    <dbReference type="NCBI Taxonomy" id="1780362"/>
    <lineage>
        <taxon>Bacteria</taxon>
        <taxon>Pseudomonadati</taxon>
        <taxon>Campylobacterota</taxon>
        <taxon>Epsilonproteobacteria</taxon>
        <taxon>Campylobacterales</taxon>
        <taxon>Campylobacteraceae</taxon>
        <taxon>Campylobacter</taxon>
    </lineage>
</organism>
<dbReference type="RefSeq" id="WP_075539955.1">
    <property type="nucleotide sequence ID" value="NZ_CP053844.1"/>
</dbReference>
<dbReference type="EMBL" id="FIZP01000001">
    <property type="protein sequence ID" value="CZE46377.1"/>
    <property type="molecule type" value="Genomic_DNA"/>
</dbReference>
<dbReference type="OrthoDB" id="482771at2"/>
<feature type="domain" description="CRISPR type III-associated protein" evidence="2">
    <location>
        <begin position="7"/>
        <end position="182"/>
    </location>
</feature>
<evidence type="ECO:0000256" key="1">
    <source>
        <dbReference type="ARBA" id="ARBA00023118"/>
    </source>
</evidence>
<evidence type="ECO:0000313" key="3">
    <source>
        <dbReference type="EMBL" id="CZE46377.1"/>
    </source>
</evidence>
<dbReference type="PANTHER" id="PTHR35579:SF3">
    <property type="entry name" value="CRISPR SYSTEM CMS ENDORIBONUCLEASE CSM3"/>
    <property type="match status" value="1"/>
</dbReference>
<proteinExistence type="predicted"/>
<evidence type="ECO:0000313" key="4">
    <source>
        <dbReference type="Proteomes" id="UP000069632"/>
    </source>
</evidence>
<dbReference type="AlphaFoldDB" id="A0A128ED08"/>